<reference evidence="2 3" key="1">
    <citation type="submission" date="2019-10" db="EMBL/GenBank/DDBJ databases">
        <title>Whole genome shotgun sequence of Acrocarpospora macrocephala NBRC 16266.</title>
        <authorList>
            <person name="Ichikawa N."/>
            <person name="Kimura A."/>
            <person name="Kitahashi Y."/>
            <person name="Komaki H."/>
            <person name="Oguchi A."/>
        </authorList>
    </citation>
    <scope>NUCLEOTIDE SEQUENCE [LARGE SCALE GENOMIC DNA]</scope>
    <source>
        <strain evidence="2 3">NBRC 16266</strain>
    </source>
</reference>
<organism evidence="2 3">
    <name type="scientific">Acrocarpospora macrocephala</name>
    <dbReference type="NCBI Taxonomy" id="150177"/>
    <lineage>
        <taxon>Bacteria</taxon>
        <taxon>Bacillati</taxon>
        <taxon>Actinomycetota</taxon>
        <taxon>Actinomycetes</taxon>
        <taxon>Streptosporangiales</taxon>
        <taxon>Streptosporangiaceae</taxon>
        <taxon>Acrocarpospora</taxon>
    </lineage>
</organism>
<name>A0A5M3XFY0_9ACTN</name>
<dbReference type="AlphaFoldDB" id="A0A5M3XFY0"/>
<evidence type="ECO:0000313" key="2">
    <source>
        <dbReference type="EMBL" id="GES16998.1"/>
    </source>
</evidence>
<dbReference type="Proteomes" id="UP000331127">
    <property type="component" value="Unassembled WGS sequence"/>
</dbReference>
<dbReference type="EMBL" id="BLAE01000130">
    <property type="protein sequence ID" value="GES16998.1"/>
    <property type="molecule type" value="Genomic_DNA"/>
</dbReference>
<feature type="region of interest" description="Disordered" evidence="1">
    <location>
        <begin position="42"/>
        <end position="82"/>
    </location>
</feature>
<proteinExistence type="predicted"/>
<gene>
    <name evidence="2" type="ORF">Amac_105960</name>
</gene>
<keyword evidence="3" id="KW-1185">Reference proteome</keyword>
<accession>A0A5M3XFY0</accession>
<dbReference type="OrthoDB" id="8317736at2"/>
<sequence>MTLESSTYLGAAYLRYGSPSGTDLLGEQVQKIWLGETTPARAAQSVQPGLNQGVRLRSTPLPPKDPLNSVPEFKPILKRGTG</sequence>
<dbReference type="RefSeq" id="WP_155361977.1">
    <property type="nucleotide sequence ID" value="NZ_BAAAHL010000035.1"/>
</dbReference>
<protein>
    <submittedName>
        <fullName evidence="2">Uncharacterized protein</fullName>
    </submittedName>
</protein>
<evidence type="ECO:0000313" key="3">
    <source>
        <dbReference type="Proteomes" id="UP000331127"/>
    </source>
</evidence>
<comment type="caution">
    <text evidence="2">The sequence shown here is derived from an EMBL/GenBank/DDBJ whole genome shotgun (WGS) entry which is preliminary data.</text>
</comment>
<evidence type="ECO:0000256" key="1">
    <source>
        <dbReference type="SAM" id="MobiDB-lite"/>
    </source>
</evidence>